<dbReference type="InterPro" id="IPR050570">
    <property type="entry name" value="Cell_wall_metabolism_enzyme"/>
</dbReference>
<dbReference type="Pfam" id="PF01551">
    <property type="entry name" value="Peptidase_M23"/>
    <property type="match status" value="1"/>
</dbReference>
<proteinExistence type="predicted"/>
<dbReference type="Gene3D" id="2.70.70.10">
    <property type="entry name" value="Glucose Permease (Domain IIA)"/>
    <property type="match status" value="1"/>
</dbReference>
<protein>
    <submittedName>
        <fullName evidence="4">M23 family metallopeptidase</fullName>
    </submittedName>
</protein>
<gene>
    <name evidence="4" type="ORF">NKE59_07090</name>
</gene>
<dbReference type="SUPFAM" id="SSF51261">
    <property type="entry name" value="Duplicated hybrid motif"/>
    <property type="match status" value="1"/>
</dbReference>
<evidence type="ECO:0000313" key="4">
    <source>
        <dbReference type="EMBL" id="XCC57255.1"/>
    </source>
</evidence>
<feature type="coiled-coil region" evidence="1">
    <location>
        <begin position="66"/>
        <end position="100"/>
    </location>
</feature>
<keyword evidence="1" id="KW-0175">Coiled coil</keyword>
<evidence type="ECO:0000259" key="3">
    <source>
        <dbReference type="Pfam" id="PF01551"/>
    </source>
</evidence>
<feature type="domain" description="M23ase beta-sheet core" evidence="3">
    <location>
        <begin position="207"/>
        <end position="301"/>
    </location>
</feature>
<evidence type="ECO:0000256" key="1">
    <source>
        <dbReference type="SAM" id="Coils"/>
    </source>
</evidence>
<dbReference type="AlphaFoldDB" id="A0AAU8A117"/>
<dbReference type="GO" id="GO:0004222">
    <property type="term" value="F:metalloendopeptidase activity"/>
    <property type="evidence" value="ECO:0007669"/>
    <property type="project" value="TreeGrafter"/>
</dbReference>
<dbReference type="EMBL" id="CP099959">
    <property type="protein sequence ID" value="XCC57255.1"/>
    <property type="molecule type" value="Genomic_DNA"/>
</dbReference>
<evidence type="ECO:0000256" key="2">
    <source>
        <dbReference type="SAM" id="Phobius"/>
    </source>
</evidence>
<name>A0AAU8A117_9BURK</name>
<sequence>MQLIWVSGATSKVQKFNITPKGLMKIGLAIGTFFVLCGIGIHFIGFKMALQVRPDLARAMGGVVTFEELDALDVAYKEELERLQAQLTKSIEKISELKTLKDRFADVATPAPVKSKLTENTGGARGGPFKPFVFKIDPNKSVDKNFHETVLSSKELNLILTKVKNDWSSQYDWLNQLPIGIPVASQFGSMSSNYGMRIDPFTKNLAHHSGIDFQASPGTGIVASGYGTISKVSTDSIYGKYVEISHSDGFVSKYAHAQKVFVKPGEQVSKGQLIAEVGSTGRSTGPHLHYEIIRNGSHLNPAQVLLMPRQANLPTNPKPTTAVASQ</sequence>
<dbReference type="PANTHER" id="PTHR21666:SF270">
    <property type="entry name" value="MUREIN HYDROLASE ACTIVATOR ENVC"/>
    <property type="match status" value="1"/>
</dbReference>
<keyword evidence="2" id="KW-0472">Membrane</keyword>
<dbReference type="CDD" id="cd12797">
    <property type="entry name" value="M23_peptidase"/>
    <property type="match status" value="1"/>
</dbReference>
<reference evidence="4" key="1">
    <citation type="submission" date="2022-06" db="EMBL/GenBank/DDBJ databases">
        <title>New Polynucleobacter species.</title>
        <authorList>
            <person name="Hahn M.W."/>
        </authorList>
    </citation>
    <scope>NUCLEOTIDE SEQUENCE</scope>
    <source>
        <strain evidence="4">UK-FUSCHL-C3</strain>
    </source>
</reference>
<keyword evidence="2" id="KW-1133">Transmembrane helix</keyword>
<organism evidence="4">
    <name type="scientific">Polynucleobacter sp. UK-FUSCHL-C3</name>
    <dbReference type="NCBI Taxonomy" id="2955208"/>
    <lineage>
        <taxon>Bacteria</taxon>
        <taxon>Pseudomonadati</taxon>
        <taxon>Pseudomonadota</taxon>
        <taxon>Betaproteobacteria</taxon>
        <taxon>Burkholderiales</taxon>
        <taxon>Burkholderiaceae</taxon>
        <taxon>Polynucleobacter</taxon>
    </lineage>
</organism>
<accession>A0AAU8A117</accession>
<feature type="transmembrane region" description="Helical" evidence="2">
    <location>
        <begin position="26"/>
        <end position="50"/>
    </location>
</feature>
<dbReference type="InterPro" id="IPR016047">
    <property type="entry name" value="M23ase_b-sheet_dom"/>
</dbReference>
<dbReference type="PANTHER" id="PTHR21666">
    <property type="entry name" value="PEPTIDASE-RELATED"/>
    <property type="match status" value="1"/>
</dbReference>
<keyword evidence="2" id="KW-0812">Transmembrane</keyword>
<dbReference type="RefSeq" id="WP_353438284.1">
    <property type="nucleotide sequence ID" value="NZ_CP099959.1"/>
</dbReference>
<dbReference type="InterPro" id="IPR011055">
    <property type="entry name" value="Dup_hybrid_motif"/>
</dbReference>